<dbReference type="Proteomes" id="UP001497382">
    <property type="component" value="Unassembled WGS sequence"/>
</dbReference>
<sequence length="313" mass="35435">MHYSKNNLKLSLNMINNNLFILSFVCSVTAASLVQMRIVTETANYGYFANSVDVENPNKLVPSVSPANFSGPELFHRLLGKCYNLTEDRYRYSFCPFQNFTQYEISARWNAYQGILGVWSHWHIENNTFAAMMLKNGDQCGDIDRSVKVSLMCGPSETLLNVTEPTRCQYSALFSTRYVCHKDALLVNDSAPVDIFPPRIKLNDRRIPLRTLRQPNPLFSPAQRDNISAPYSSSPTLAGLAETTTKLPEATTTATSLMEGDTFTDLQTCNKEYKNLQDEIAKLSVELEAMKLMVDLSKIQNRTNKPYRLTSHQ</sequence>
<organism evidence="5 6">
    <name type="scientific">Larinioides sclopetarius</name>
    <dbReference type="NCBI Taxonomy" id="280406"/>
    <lineage>
        <taxon>Eukaryota</taxon>
        <taxon>Metazoa</taxon>
        <taxon>Ecdysozoa</taxon>
        <taxon>Arthropoda</taxon>
        <taxon>Chelicerata</taxon>
        <taxon>Arachnida</taxon>
        <taxon>Araneae</taxon>
        <taxon>Araneomorphae</taxon>
        <taxon>Entelegynae</taxon>
        <taxon>Araneoidea</taxon>
        <taxon>Araneidae</taxon>
        <taxon>Larinioides</taxon>
    </lineage>
</organism>
<evidence type="ECO:0000259" key="4">
    <source>
        <dbReference type="PROSITE" id="PS51914"/>
    </source>
</evidence>
<name>A0AAV1ZCS2_9ARAC</name>
<dbReference type="InterPro" id="IPR009011">
    <property type="entry name" value="Man6P_isomerase_rcpt-bd_dom_sf"/>
</dbReference>
<dbReference type="InterPro" id="IPR012913">
    <property type="entry name" value="OS9-like_dom"/>
</dbReference>
<evidence type="ECO:0000256" key="2">
    <source>
        <dbReference type="ARBA" id="ARBA00023157"/>
    </source>
</evidence>
<accession>A0AAV1ZCS2</accession>
<dbReference type="GO" id="GO:0005794">
    <property type="term" value="C:Golgi apparatus"/>
    <property type="evidence" value="ECO:0007669"/>
    <property type="project" value="TreeGrafter"/>
</dbReference>
<feature type="domain" description="MRH" evidence="4">
    <location>
        <begin position="80"/>
        <end position="182"/>
    </location>
</feature>
<dbReference type="SUPFAM" id="SSF50911">
    <property type="entry name" value="Mannose 6-phosphate receptor domain"/>
    <property type="match status" value="1"/>
</dbReference>
<keyword evidence="1" id="KW-0732">Signal</keyword>
<dbReference type="PANTHER" id="PTHR12630:SF6">
    <property type="entry name" value="N-ACETYLGLUCOSAMINE-1-PHOSPHOTRANSFERASE SUBUNIT GAMMA"/>
    <property type="match status" value="1"/>
</dbReference>
<protein>
    <recommendedName>
        <fullName evidence="4">MRH domain-containing protein</fullName>
    </recommendedName>
</protein>
<dbReference type="AlphaFoldDB" id="A0AAV1ZCS2"/>
<dbReference type="Pfam" id="PF07915">
    <property type="entry name" value="PRKCSH"/>
    <property type="match status" value="1"/>
</dbReference>
<dbReference type="PANTHER" id="PTHR12630">
    <property type="entry name" value="N-LINKED OLIGOSACCHARIDE PROCESSING"/>
    <property type="match status" value="1"/>
</dbReference>
<dbReference type="Gene3D" id="2.70.130.10">
    <property type="entry name" value="Mannose-6-phosphate receptor binding domain"/>
    <property type="match status" value="1"/>
</dbReference>
<dbReference type="PROSITE" id="PS51914">
    <property type="entry name" value="MRH"/>
    <property type="match status" value="1"/>
</dbReference>
<feature type="coiled-coil region" evidence="3">
    <location>
        <begin position="266"/>
        <end position="293"/>
    </location>
</feature>
<keyword evidence="6" id="KW-1185">Reference proteome</keyword>
<proteinExistence type="predicted"/>
<keyword evidence="3" id="KW-0175">Coiled coil</keyword>
<reference evidence="5 6" key="1">
    <citation type="submission" date="2024-04" db="EMBL/GenBank/DDBJ databases">
        <authorList>
            <person name="Rising A."/>
            <person name="Reimegard J."/>
            <person name="Sonavane S."/>
            <person name="Akerstrom W."/>
            <person name="Nylinder S."/>
            <person name="Hedman E."/>
            <person name="Kallberg Y."/>
        </authorList>
    </citation>
    <scope>NUCLEOTIDE SEQUENCE [LARGE SCALE GENOMIC DNA]</scope>
</reference>
<comment type="caution">
    <text evidence="5">The sequence shown here is derived from an EMBL/GenBank/DDBJ whole genome shotgun (WGS) entry which is preliminary data.</text>
</comment>
<keyword evidence="2" id="KW-1015">Disulfide bond</keyword>
<gene>
    <name evidence="5" type="ORF">LARSCL_LOCUS4643</name>
</gene>
<evidence type="ECO:0000256" key="3">
    <source>
        <dbReference type="SAM" id="Coils"/>
    </source>
</evidence>
<dbReference type="EMBL" id="CAXIEN010000039">
    <property type="protein sequence ID" value="CAL1269257.1"/>
    <property type="molecule type" value="Genomic_DNA"/>
</dbReference>
<evidence type="ECO:0000256" key="1">
    <source>
        <dbReference type="ARBA" id="ARBA00022729"/>
    </source>
</evidence>
<evidence type="ECO:0000313" key="6">
    <source>
        <dbReference type="Proteomes" id="UP001497382"/>
    </source>
</evidence>
<dbReference type="InterPro" id="IPR044865">
    <property type="entry name" value="MRH_dom"/>
</dbReference>
<evidence type="ECO:0000313" key="5">
    <source>
        <dbReference type="EMBL" id="CAL1269257.1"/>
    </source>
</evidence>
<dbReference type="InterPro" id="IPR039794">
    <property type="entry name" value="Gtb1-like"/>
</dbReference>